<evidence type="ECO:0000313" key="2">
    <source>
        <dbReference type="Proteomes" id="UP000012046"/>
    </source>
</evidence>
<dbReference type="Proteomes" id="UP000012046">
    <property type="component" value="Unassembled WGS sequence"/>
</dbReference>
<dbReference type="SUPFAM" id="SSF81301">
    <property type="entry name" value="Nucleotidyltransferase"/>
    <property type="match status" value="1"/>
</dbReference>
<dbReference type="STRING" id="1129374.AJE_08070"/>
<reference evidence="1 2" key="1">
    <citation type="journal article" date="2012" name="J. Bacteriol.">
        <title>Genome Sequence of Extracellular-Protease-Producing Alishewanella jeotgali Isolated from Traditional Korean Fermented Seafood.</title>
        <authorList>
            <person name="Jung J."/>
            <person name="Chun J."/>
            <person name="Park W."/>
        </authorList>
    </citation>
    <scope>NUCLEOTIDE SEQUENCE [LARGE SCALE GENOMIC DNA]</scope>
    <source>
        <strain evidence="1 2">KCTC 22429</strain>
    </source>
</reference>
<dbReference type="PATRIC" id="fig|1129374.4.peg.1613"/>
<proteinExistence type="predicted"/>
<organism evidence="1 2">
    <name type="scientific">Alishewanella jeotgali KCTC 22429</name>
    <dbReference type="NCBI Taxonomy" id="1129374"/>
    <lineage>
        <taxon>Bacteria</taxon>
        <taxon>Pseudomonadati</taxon>
        <taxon>Pseudomonadota</taxon>
        <taxon>Gammaproteobacteria</taxon>
        <taxon>Alteromonadales</taxon>
        <taxon>Alteromonadaceae</taxon>
        <taxon>Alishewanella</taxon>
    </lineage>
</organism>
<dbReference type="EMBL" id="AHTH01000020">
    <property type="protein sequence ID" value="EHR41209.1"/>
    <property type="molecule type" value="Genomic_DNA"/>
</dbReference>
<dbReference type="AlphaFoldDB" id="H3ZE32"/>
<name>H3ZE32_9ALTE</name>
<evidence type="ECO:0008006" key="3">
    <source>
        <dbReference type="Google" id="ProtNLM"/>
    </source>
</evidence>
<protein>
    <recommendedName>
        <fullName evidence="3">Nucleotidyltransferase family protein</fullName>
    </recommendedName>
</protein>
<keyword evidence="2" id="KW-1185">Reference proteome</keyword>
<dbReference type="InterPro" id="IPR043519">
    <property type="entry name" value="NT_sf"/>
</dbReference>
<dbReference type="RefSeq" id="WP_008950443.1">
    <property type="nucleotide sequence ID" value="NZ_AHTH01000020.1"/>
</dbReference>
<dbReference type="eggNOG" id="ENOG5031AVZ">
    <property type="taxonomic scope" value="Bacteria"/>
</dbReference>
<gene>
    <name evidence="1" type="ORF">AJE_08070</name>
</gene>
<sequence>MNLSAQLQQLSTLLQPYPFGIGGSCLLWQLGLEANPGDIDVVCREQDFDAICQLLAQHYSPEAVTFNPDFVTRHFARFSQPGQRDIELMAGIAVLQQGRLIEWTFHPERCYWQNQICFMPASDWLELYGLFNRPKRVETLQRYLAQSNSPCSKRDAV</sequence>
<accession>H3ZE32</accession>
<dbReference type="Gene3D" id="3.30.460.40">
    <property type="match status" value="1"/>
</dbReference>
<evidence type="ECO:0000313" key="1">
    <source>
        <dbReference type="EMBL" id="EHR41209.1"/>
    </source>
</evidence>
<comment type="caution">
    <text evidence="1">The sequence shown here is derived from an EMBL/GenBank/DDBJ whole genome shotgun (WGS) entry which is preliminary data.</text>
</comment>